<evidence type="ECO:0000313" key="9">
    <source>
        <dbReference type="Proteomes" id="UP001596056"/>
    </source>
</evidence>
<dbReference type="RefSeq" id="WP_209839920.1">
    <property type="nucleotide sequence ID" value="NZ_JAGGJP010000006.1"/>
</dbReference>
<comment type="caution">
    <text evidence="8">The sequence shown here is derived from an EMBL/GenBank/DDBJ whole genome shotgun (WGS) entry which is preliminary data.</text>
</comment>
<dbReference type="SUPFAM" id="SSF56281">
    <property type="entry name" value="Metallo-hydrolase/oxidoreductase"/>
    <property type="match status" value="1"/>
</dbReference>
<feature type="domain" description="Metallo-beta-lactamase" evidence="7">
    <location>
        <begin position="18"/>
        <end position="219"/>
    </location>
</feature>
<dbReference type="Gene3D" id="3.10.20.580">
    <property type="match status" value="1"/>
</dbReference>
<dbReference type="PANTHER" id="PTHR43694">
    <property type="entry name" value="RIBONUCLEASE J"/>
    <property type="match status" value="1"/>
</dbReference>
<dbReference type="Pfam" id="PF22505">
    <property type="entry name" value="RNase_J_b_CASP"/>
    <property type="match status" value="1"/>
</dbReference>
<keyword evidence="5" id="KW-0269">Exonuclease</keyword>
<dbReference type="InterPro" id="IPR011108">
    <property type="entry name" value="RMMBL"/>
</dbReference>
<dbReference type="EC" id="3.1.-.-" evidence="8"/>
<organism evidence="8 9">
    <name type="scientific">Rubellimicrobium aerolatum</name>
    <dbReference type="NCBI Taxonomy" id="490979"/>
    <lineage>
        <taxon>Bacteria</taxon>
        <taxon>Pseudomonadati</taxon>
        <taxon>Pseudomonadota</taxon>
        <taxon>Alphaproteobacteria</taxon>
        <taxon>Rhodobacterales</taxon>
        <taxon>Roseobacteraceae</taxon>
        <taxon>Rubellimicrobium</taxon>
    </lineage>
</organism>
<dbReference type="SMART" id="SM00849">
    <property type="entry name" value="Lactamase_B"/>
    <property type="match status" value="1"/>
</dbReference>
<evidence type="ECO:0000256" key="1">
    <source>
        <dbReference type="ARBA" id="ARBA00022722"/>
    </source>
</evidence>
<dbReference type="EMBL" id="JBHSNA010000005">
    <property type="protein sequence ID" value="MFC5566343.1"/>
    <property type="molecule type" value="Genomic_DNA"/>
</dbReference>
<dbReference type="CDD" id="cd07714">
    <property type="entry name" value="RNaseJ_MBL-fold"/>
    <property type="match status" value="1"/>
</dbReference>
<keyword evidence="2" id="KW-0479">Metal-binding</keyword>
<dbReference type="InterPro" id="IPR041636">
    <property type="entry name" value="RNase_J_C"/>
</dbReference>
<proteinExistence type="predicted"/>
<keyword evidence="9" id="KW-1185">Reference proteome</keyword>
<evidence type="ECO:0000256" key="2">
    <source>
        <dbReference type="ARBA" id="ARBA00022723"/>
    </source>
</evidence>
<dbReference type="Proteomes" id="UP001596056">
    <property type="component" value="Unassembled WGS sequence"/>
</dbReference>
<dbReference type="Pfam" id="PF17770">
    <property type="entry name" value="RNase_J_C"/>
    <property type="match status" value="1"/>
</dbReference>
<keyword evidence="4" id="KW-0862">Zinc</keyword>
<evidence type="ECO:0000256" key="3">
    <source>
        <dbReference type="ARBA" id="ARBA00022801"/>
    </source>
</evidence>
<dbReference type="Pfam" id="PF00753">
    <property type="entry name" value="Lactamase_B"/>
    <property type="match status" value="1"/>
</dbReference>
<evidence type="ECO:0000313" key="8">
    <source>
        <dbReference type="EMBL" id="MFC5566343.1"/>
    </source>
</evidence>
<dbReference type="GO" id="GO:0016787">
    <property type="term" value="F:hydrolase activity"/>
    <property type="evidence" value="ECO:0007669"/>
    <property type="project" value="UniProtKB-KW"/>
</dbReference>
<dbReference type="InterPro" id="IPR001279">
    <property type="entry name" value="Metallo-B-lactamas"/>
</dbReference>
<dbReference type="Gene3D" id="3.60.15.10">
    <property type="entry name" value="Ribonuclease Z/Hydroxyacylglutathione hydrolase-like"/>
    <property type="match status" value="1"/>
</dbReference>
<evidence type="ECO:0000256" key="5">
    <source>
        <dbReference type="ARBA" id="ARBA00022839"/>
    </source>
</evidence>
<dbReference type="InterPro" id="IPR055132">
    <property type="entry name" value="RNase_J_b_CASP"/>
</dbReference>
<name>A0ABW0SBL5_9RHOB</name>
<reference evidence="9" key="1">
    <citation type="journal article" date="2019" name="Int. J. Syst. Evol. Microbiol.">
        <title>The Global Catalogue of Microorganisms (GCM) 10K type strain sequencing project: providing services to taxonomists for standard genome sequencing and annotation.</title>
        <authorList>
            <consortium name="The Broad Institute Genomics Platform"/>
            <consortium name="The Broad Institute Genome Sequencing Center for Infectious Disease"/>
            <person name="Wu L."/>
            <person name="Ma J."/>
        </authorList>
    </citation>
    <scope>NUCLEOTIDE SEQUENCE [LARGE SCALE GENOMIC DNA]</scope>
    <source>
        <strain evidence="9">KACC 11588</strain>
    </source>
</reference>
<evidence type="ECO:0000259" key="7">
    <source>
        <dbReference type="SMART" id="SM00849"/>
    </source>
</evidence>
<evidence type="ECO:0000256" key="4">
    <source>
        <dbReference type="ARBA" id="ARBA00022833"/>
    </source>
</evidence>
<protein>
    <submittedName>
        <fullName evidence="8">Ribonuclease J</fullName>
        <ecNumber evidence="8">3.1.-.-</ecNumber>
    </submittedName>
</protein>
<accession>A0ABW0SBL5</accession>
<dbReference type="Pfam" id="PF07521">
    <property type="entry name" value="RMMBL"/>
    <property type="match status" value="1"/>
</dbReference>
<keyword evidence="3 8" id="KW-0378">Hydrolase</keyword>
<dbReference type="InterPro" id="IPR042173">
    <property type="entry name" value="RNase_J_2"/>
</dbReference>
<sequence>MSGERLIYMPLGGAGEIGMNAYVYGYGLPGQERLIVVDLGVTFGDMDGTPGIDLILPDVAWLAERRDRIEAILVTHAHEDHVGALGLVWDKLRAPIYARKFTAAIARLKLDERGGVPDSALNVVGAWPEVLEFGPFKVGFVPISHSIPESAGLVIDTPAGRVVHSGDFKIDPTPVVGEAFDPALWAEIARPGVRALVCDSTNVFSPHPGRSEATLADNLAALLREAKGMVVATTFASNLARLQTLANAAEASGRSVCLLGRAMRRMVETAIATGLLTQFPKTISPEDAGQIPRENLLLMVTGSQGERRAAAAQLSSQGYMGLSLKEGDTFLFSSRTIPGNERPVARIMNQLSEKGVDVLDDAGGRYHVSGHANRPDLETFHDIIKPQFLIPMHGEHRHLREHMKLGEAKGLRGIIATNGMMIDLSGNAPKVAEFVEAGRTYLDGGVLIGGMDGVVRDRMRMALNGHVTVTLIVDEKDEPLGEPWCELMGLPSKGRSNADLVETLEAELGQFINRAEKRTLRDDEKLERELIRIVRQTSQAEIGKKPEVTVVVSRLA</sequence>
<gene>
    <name evidence="8" type="ORF">ACFPOC_07895</name>
</gene>
<keyword evidence="1" id="KW-0540">Nuclease</keyword>
<evidence type="ECO:0000256" key="6">
    <source>
        <dbReference type="ARBA" id="ARBA00022884"/>
    </source>
</evidence>
<dbReference type="PANTHER" id="PTHR43694:SF1">
    <property type="entry name" value="RIBONUCLEASE J"/>
    <property type="match status" value="1"/>
</dbReference>
<dbReference type="InterPro" id="IPR036866">
    <property type="entry name" value="RibonucZ/Hydroxyglut_hydro"/>
</dbReference>
<keyword evidence="6" id="KW-0694">RNA-binding</keyword>
<dbReference type="Gene3D" id="3.40.50.10710">
    <property type="entry name" value="Metallo-hydrolase/oxidoreductase"/>
    <property type="match status" value="1"/>
</dbReference>